<proteinExistence type="predicted"/>
<reference evidence="1 2" key="1">
    <citation type="submission" date="2019-11" db="EMBL/GenBank/DDBJ databases">
        <title>Characterization of Elizabethkingia argenteiflava sp. nov., isolated from inner surface of Soybean Pods.</title>
        <authorList>
            <person name="Mo S."/>
        </authorList>
    </citation>
    <scope>NUCLEOTIDE SEQUENCE [LARGE SCALE GENOMIC DNA]</scope>
    <source>
        <strain evidence="1 2">YB22</strain>
    </source>
</reference>
<accession>A0A845PUK6</accession>
<dbReference type="AlphaFoldDB" id="A0A845PUK6"/>
<dbReference type="SUPFAM" id="SSF53448">
    <property type="entry name" value="Nucleotide-diphospho-sugar transferases"/>
    <property type="match status" value="1"/>
</dbReference>
<name>A0A845PUK6_9FLAO</name>
<protein>
    <submittedName>
        <fullName evidence="1">Capsular biosynthesis protein</fullName>
    </submittedName>
</protein>
<evidence type="ECO:0000313" key="2">
    <source>
        <dbReference type="Proteomes" id="UP000553459"/>
    </source>
</evidence>
<sequence>MTYKYIPTFIKEVWSYWRERKILQKHRKITDFWKPIIEDYQSGKIEKYDLKPKKDLSHHKIIWQYWGQGVDAENLPDIVKICFDSVEQYKGDYTIIRLSDKTLQDYIDLPDFIWKKKEGPVFNLTFFSDILRVALLKAYGGVWIDATVLFTGVLPSSFAMFDHFVYQRNPSEEYQKQWMNSYAYYWGWRPDFKVKMLSSIFFAHRNTVLVSVLLDLLLYYWKTQDAISDYFFFQILYTELISGKYRDQKCPIISDTIPHFLQTKLSGGCEFITYEEIFNQTTIHKLTYKGMDVQKLIEVLRKGTHVEVRNLKDLYN</sequence>
<evidence type="ECO:0000313" key="1">
    <source>
        <dbReference type="EMBL" id="NAW51335.1"/>
    </source>
</evidence>
<dbReference type="RefSeq" id="WP_166519616.1">
    <property type="nucleotide sequence ID" value="NZ_JAAABJ010000519.1"/>
</dbReference>
<dbReference type="GO" id="GO:0016757">
    <property type="term" value="F:glycosyltransferase activity"/>
    <property type="evidence" value="ECO:0007669"/>
    <property type="project" value="InterPro"/>
</dbReference>
<dbReference type="EMBL" id="JAAABJ010000519">
    <property type="protein sequence ID" value="NAW51335.1"/>
    <property type="molecule type" value="Genomic_DNA"/>
</dbReference>
<gene>
    <name evidence="1" type="ORF">GNY06_08060</name>
</gene>
<dbReference type="Pfam" id="PF05704">
    <property type="entry name" value="Caps_synth"/>
    <property type="match status" value="1"/>
</dbReference>
<dbReference type="InterPro" id="IPR008441">
    <property type="entry name" value="AfumC-like_glycosyl_Trfase"/>
</dbReference>
<dbReference type="Proteomes" id="UP000553459">
    <property type="component" value="Unassembled WGS sequence"/>
</dbReference>
<comment type="caution">
    <text evidence="1">The sequence shown here is derived from an EMBL/GenBank/DDBJ whole genome shotgun (WGS) entry which is preliminary data.</text>
</comment>
<keyword evidence="2" id="KW-1185">Reference proteome</keyword>
<dbReference type="Gene3D" id="3.90.550.20">
    <property type="match status" value="1"/>
</dbReference>
<dbReference type="InterPro" id="IPR029044">
    <property type="entry name" value="Nucleotide-diphossugar_trans"/>
</dbReference>
<organism evidence="1 2">
    <name type="scientific">Elizabethkingia argenteiflava</name>
    <dbReference type="NCBI Taxonomy" id="2681556"/>
    <lineage>
        <taxon>Bacteria</taxon>
        <taxon>Pseudomonadati</taxon>
        <taxon>Bacteroidota</taxon>
        <taxon>Flavobacteriia</taxon>
        <taxon>Flavobacteriales</taxon>
        <taxon>Weeksellaceae</taxon>
        <taxon>Elizabethkingia</taxon>
    </lineage>
</organism>